<keyword evidence="5" id="KW-0812">Transmembrane</keyword>
<dbReference type="GO" id="GO:0015288">
    <property type="term" value="F:porin activity"/>
    <property type="evidence" value="ECO:0007669"/>
    <property type="project" value="TreeGrafter"/>
</dbReference>
<evidence type="ECO:0000256" key="3">
    <source>
        <dbReference type="ARBA" id="ARBA00022448"/>
    </source>
</evidence>
<organism evidence="8 9">
    <name type="scientific">Planktosalinus lacus</name>
    <dbReference type="NCBI Taxonomy" id="1526573"/>
    <lineage>
        <taxon>Bacteria</taxon>
        <taxon>Pseudomonadati</taxon>
        <taxon>Bacteroidota</taxon>
        <taxon>Flavobacteriia</taxon>
        <taxon>Flavobacteriales</taxon>
        <taxon>Flavobacteriaceae</taxon>
        <taxon>Planktosalinus</taxon>
    </lineage>
</organism>
<accession>A0A8J2V810</accession>
<dbReference type="SUPFAM" id="SSF56954">
    <property type="entry name" value="Outer membrane efflux proteins (OEP)"/>
    <property type="match status" value="1"/>
</dbReference>
<protein>
    <submittedName>
        <fullName evidence="8">Uncharacterized protein</fullName>
    </submittedName>
</protein>
<reference evidence="8" key="2">
    <citation type="submission" date="2020-09" db="EMBL/GenBank/DDBJ databases">
        <authorList>
            <person name="Sun Q."/>
            <person name="Zhou Y."/>
        </authorList>
    </citation>
    <scope>NUCLEOTIDE SEQUENCE</scope>
    <source>
        <strain evidence="8">CGMCC 1.12924</strain>
    </source>
</reference>
<name>A0A8J2V810_9FLAO</name>
<keyword evidence="6" id="KW-0472">Membrane</keyword>
<dbReference type="AlphaFoldDB" id="A0A8J2V810"/>
<evidence type="ECO:0000313" key="9">
    <source>
        <dbReference type="Proteomes" id="UP000652231"/>
    </source>
</evidence>
<dbReference type="Proteomes" id="UP000652231">
    <property type="component" value="Unassembled WGS sequence"/>
</dbReference>
<comment type="similarity">
    <text evidence="2">Belongs to the outer membrane factor (OMF) (TC 1.B.17) family.</text>
</comment>
<evidence type="ECO:0000256" key="6">
    <source>
        <dbReference type="ARBA" id="ARBA00023136"/>
    </source>
</evidence>
<keyword evidence="9" id="KW-1185">Reference proteome</keyword>
<comment type="subcellular location">
    <subcellularLocation>
        <location evidence="1">Cell outer membrane</location>
    </subcellularLocation>
</comment>
<keyword evidence="4" id="KW-1134">Transmembrane beta strand</keyword>
<dbReference type="EMBL" id="BMGK01000003">
    <property type="protein sequence ID" value="GGD86077.1"/>
    <property type="molecule type" value="Genomic_DNA"/>
</dbReference>
<dbReference type="GO" id="GO:0009279">
    <property type="term" value="C:cell outer membrane"/>
    <property type="evidence" value="ECO:0007669"/>
    <property type="project" value="UniProtKB-SubCell"/>
</dbReference>
<dbReference type="Gene3D" id="1.20.1600.10">
    <property type="entry name" value="Outer membrane efflux proteins (OEP)"/>
    <property type="match status" value="1"/>
</dbReference>
<dbReference type="GO" id="GO:1990281">
    <property type="term" value="C:efflux pump complex"/>
    <property type="evidence" value="ECO:0007669"/>
    <property type="project" value="TreeGrafter"/>
</dbReference>
<evidence type="ECO:0000256" key="4">
    <source>
        <dbReference type="ARBA" id="ARBA00022452"/>
    </source>
</evidence>
<comment type="caution">
    <text evidence="8">The sequence shown here is derived from an EMBL/GenBank/DDBJ whole genome shotgun (WGS) entry which is preliminary data.</text>
</comment>
<gene>
    <name evidence="8" type="ORF">GCM10011312_07640</name>
</gene>
<evidence type="ECO:0000256" key="7">
    <source>
        <dbReference type="ARBA" id="ARBA00023237"/>
    </source>
</evidence>
<dbReference type="InterPro" id="IPR051906">
    <property type="entry name" value="TolC-like"/>
</dbReference>
<evidence type="ECO:0000313" key="8">
    <source>
        <dbReference type="EMBL" id="GGD86077.1"/>
    </source>
</evidence>
<dbReference type="PANTHER" id="PTHR30026:SF20">
    <property type="entry name" value="OUTER MEMBRANE PROTEIN TOLC"/>
    <property type="match status" value="1"/>
</dbReference>
<sequence>MYRYIILGLLVLGIANQGVHSQSLDDYLKEAAENNPELKADYAGFEAALQKAPQVASLPDPTLTVSAFGRMIETRLGAQEARFSLTQMFPWFGTLKAQEDAATAAAQARFHQYINQRSLLFVDVKTRYAELYVLEKTIALKEENLNILDSYRELALSGFRSGNAPMVNVVKVDMEREAAITEIELLKDRKKPLEVQFNLLLNREKELPVVISDSLKLEQNLASMKEPENDIPFEEHPTLVALDSEKTALNSRITAIEKDGLPKFGLGVDYSIISKRTDANPEMNGQDAIMPMVSVTLPIFRKKYKAAKKEVEFMQVEVEARQTAQRNNLQSSYEMNLYEMNQTEKLLKLYEEQLERIDQATSLYVSGFANNTADFEEVLRMNQQKILLQTQQFEALKNGFIAQAQLEYVRSKTE</sequence>
<reference evidence="8" key="1">
    <citation type="journal article" date="2014" name="Int. J. Syst. Evol. Microbiol.">
        <title>Complete genome sequence of Corynebacterium casei LMG S-19264T (=DSM 44701T), isolated from a smear-ripened cheese.</title>
        <authorList>
            <consortium name="US DOE Joint Genome Institute (JGI-PGF)"/>
            <person name="Walter F."/>
            <person name="Albersmeier A."/>
            <person name="Kalinowski J."/>
            <person name="Ruckert C."/>
        </authorList>
    </citation>
    <scope>NUCLEOTIDE SEQUENCE</scope>
    <source>
        <strain evidence="8">CGMCC 1.12924</strain>
    </source>
</reference>
<dbReference type="Pfam" id="PF02321">
    <property type="entry name" value="OEP"/>
    <property type="match status" value="1"/>
</dbReference>
<dbReference type="GO" id="GO:0015562">
    <property type="term" value="F:efflux transmembrane transporter activity"/>
    <property type="evidence" value="ECO:0007669"/>
    <property type="project" value="InterPro"/>
</dbReference>
<evidence type="ECO:0000256" key="5">
    <source>
        <dbReference type="ARBA" id="ARBA00022692"/>
    </source>
</evidence>
<dbReference type="PANTHER" id="PTHR30026">
    <property type="entry name" value="OUTER MEMBRANE PROTEIN TOLC"/>
    <property type="match status" value="1"/>
</dbReference>
<evidence type="ECO:0000256" key="2">
    <source>
        <dbReference type="ARBA" id="ARBA00007613"/>
    </source>
</evidence>
<proteinExistence type="inferred from homology"/>
<keyword evidence="3" id="KW-0813">Transport</keyword>
<keyword evidence="7" id="KW-0998">Cell outer membrane</keyword>
<dbReference type="InterPro" id="IPR003423">
    <property type="entry name" value="OMP_efflux"/>
</dbReference>
<evidence type="ECO:0000256" key="1">
    <source>
        <dbReference type="ARBA" id="ARBA00004442"/>
    </source>
</evidence>